<evidence type="ECO:0000256" key="13">
    <source>
        <dbReference type="SAM" id="MobiDB-lite"/>
    </source>
</evidence>
<evidence type="ECO:0000256" key="12">
    <source>
        <dbReference type="PIRNR" id="PIRNR004862"/>
    </source>
</evidence>
<feature type="compositionally biased region" description="Polar residues" evidence="13">
    <location>
        <begin position="299"/>
        <end position="315"/>
    </location>
</feature>
<evidence type="ECO:0000256" key="5">
    <source>
        <dbReference type="ARBA" id="ARBA00017949"/>
    </source>
</evidence>
<keyword evidence="18" id="KW-1185">Reference proteome</keyword>
<dbReference type="InterPro" id="IPR013556">
    <property type="entry name" value="Flag_M-ring_C"/>
</dbReference>
<evidence type="ECO:0000256" key="4">
    <source>
        <dbReference type="ARBA" id="ARBA00007971"/>
    </source>
</evidence>
<protein>
    <recommendedName>
        <fullName evidence="5 12">Flagellar M-ring protein</fullName>
    </recommendedName>
</protein>
<evidence type="ECO:0000256" key="8">
    <source>
        <dbReference type="ARBA" id="ARBA00022989"/>
    </source>
</evidence>
<keyword evidence="9 14" id="KW-0472">Membrane</keyword>
<keyword evidence="17" id="KW-0966">Cell projection</keyword>
<organism evidence="17 18">
    <name type="scientific">Zooshikella harenae</name>
    <dbReference type="NCBI Taxonomy" id="2827238"/>
    <lineage>
        <taxon>Bacteria</taxon>
        <taxon>Pseudomonadati</taxon>
        <taxon>Pseudomonadota</taxon>
        <taxon>Gammaproteobacteria</taxon>
        <taxon>Oceanospirillales</taxon>
        <taxon>Zooshikellaceae</taxon>
        <taxon>Zooshikella</taxon>
    </lineage>
</organism>
<feature type="transmembrane region" description="Helical" evidence="14">
    <location>
        <begin position="21"/>
        <end position="40"/>
    </location>
</feature>
<evidence type="ECO:0000256" key="14">
    <source>
        <dbReference type="SAM" id="Phobius"/>
    </source>
</evidence>
<comment type="caution">
    <text evidence="17">The sequence shown here is derived from an EMBL/GenBank/DDBJ whole genome shotgun (WGS) entry which is preliminary data.</text>
</comment>
<dbReference type="Pfam" id="PF08345">
    <property type="entry name" value="YscJ_FliF_C"/>
    <property type="match status" value="1"/>
</dbReference>
<evidence type="ECO:0000256" key="9">
    <source>
        <dbReference type="ARBA" id="ARBA00023136"/>
    </source>
</evidence>
<reference evidence="17 18" key="1">
    <citation type="submission" date="2021-04" db="EMBL/GenBank/DDBJ databases">
        <authorList>
            <person name="Pira H."/>
            <person name="Risdian C."/>
            <person name="Wink J."/>
        </authorList>
    </citation>
    <scope>NUCLEOTIDE SEQUENCE [LARGE SCALE GENOMIC DNA]</scope>
    <source>
        <strain evidence="17 18">WH53</strain>
    </source>
</reference>
<dbReference type="PANTHER" id="PTHR30046">
    <property type="entry name" value="FLAGELLAR M-RING PROTEIN"/>
    <property type="match status" value="1"/>
</dbReference>
<dbReference type="PRINTS" id="PR01009">
    <property type="entry name" value="FLGMRINGFLIF"/>
</dbReference>
<evidence type="ECO:0000256" key="7">
    <source>
        <dbReference type="ARBA" id="ARBA00022692"/>
    </source>
</evidence>
<keyword evidence="17" id="KW-0969">Cilium</keyword>
<evidence type="ECO:0000256" key="2">
    <source>
        <dbReference type="ARBA" id="ARBA00004117"/>
    </source>
</evidence>
<evidence type="ECO:0000313" key="17">
    <source>
        <dbReference type="EMBL" id="MBU2710475.1"/>
    </source>
</evidence>
<keyword evidence="6" id="KW-1003">Cell membrane</keyword>
<evidence type="ECO:0000256" key="11">
    <source>
        <dbReference type="ARBA" id="ARBA00025936"/>
    </source>
</evidence>
<dbReference type="NCBIfam" id="TIGR00206">
    <property type="entry name" value="fliF"/>
    <property type="match status" value="1"/>
</dbReference>
<dbReference type="Proteomes" id="UP000690515">
    <property type="component" value="Unassembled WGS sequence"/>
</dbReference>
<comment type="subcellular location">
    <subcellularLocation>
        <location evidence="2 12">Bacterial flagellum basal body</location>
    </subcellularLocation>
    <subcellularLocation>
        <location evidence="3">Cell membrane</location>
        <topology evidence="3">Multi-pass membrane protein</topology>
    </subcellularLocation>
</comment>
<dbReference type="Gene3D" id="3.30.300.30">
    <property type="match status" value="1"/>
</dbReference>
<feature type="transmembrane region" description="Helical" evidence="14">
    <location>
        <begin position="458"/>
        <end position="480"/>
    </location>
</feature>
<dbReference type="InterPro" id="IPR006182">
    <property type="entry name" value="FliF_N_dom"/>
</dbReference>
<comment type="function">
    <text evidence="1 12">The M ring may be actively involved in energy transduction.</text>
</comment>
<evidence type="ECO:0000256" key="6">
    <source>
        <dbReference type="ARBA" id="ARBA00022475"/>
    </source>
</evidence>
<evidence type="ECO:0000256" key="3">
    <source>
        <dbReference type="ARBA" id="ARBA00004651"/>
    </source>
</evidence>
<sequence length="561" mass="61264">MARSSNPFFDVLNDLSISRQVLFLVGLAASVAIGFGIVLWSQEPDFQPIYGSLEGYDAAQVLNVLETSDIRYKVEPKSGAILVPAEYVAEARLKLAAAGIKSDSTVGLEVLDKEQELGTSQFLENARYRRGLEGELARTVASMRAVKSARVHLAIPRRTVFVRDRRKPSASVFIDLQPMRELKHDQVSAIRNLVASSVADMAAADVTVVDQNGTLLSVEESKDDTELKIANQQLAYTVRVEDKLTQRVHNILEPILGKNNYQAEVSTDIDFNNIEQAVEQFNPDAPAIRSEQLLDETQGAKSTASGVPGALSNQPPGEVTVPEQVGTENQTAAVTTAENTSASKAVNSRSKKTRNYELDKTVSYTRFQQGQIRRLTVAVVVNDRATVNPDSGEVTYSPWNQADLDRFSQLVKDAVGFDVTRGDSVNVVNASFVPSPEEVIPPVNFWTEPWFWEVVKQVLAGIFIIVLLFGVVRPMVLSLFGKKKEKEDELAVLGGPEGDAFGEFSDTDMAQDQVSLSGGGSMLLPGPHEGYEQQLNAVKGLVAEDPGRVAQVIKQWVTEDG</sequence>
<evidence type="ECO:0000259" key="16">
    <source>
        <dbReference type="Pfam" id="PF08345"/>
    </source>
</evidence>
<feature type="domain" description="Flagellar M-ring C-terminal" evidence="16">
    <location>
        <begin position="252"/>
        <end position="432"/>
    </location>
</feature>
<comment type="subunit">
    <text evidence="11">The basal body constitutes a major portion of the flagellar organelle and consists of four rings (L,P,S, and M) mounted on a central rod. The M ring is integral to the inner membrane of the cell and may be connected to the flagellar rod via the S ring. The S (supramembrane ring) lies just distal to the M ring. The L and P rings lie in the outer membrane and the periplasmic space, respectively.</text>
</comment>
<evidence type="ECO:0000313" key="18">
    <source>
        <dbReference type="Proteomes" id="UP000690515"/>
    </source>
</evidence>
<dbReference type="PANTHER" id="PTHR30046:SF0">
    <property type="entry name" value="FLAGELLAR M-RING PROTEIN"/>
    <property type="match status" value="1"/>
</dbReference>
<keyword evidence="7 14" id="KW-0812">Transmembrane</keyword>
<dbReference type="InterPro" id="IPR045851">
    <property type="entry name" value="AMP-bd_C_sf"/>
</dbReference>
<keyword evidence="8 14" id="KW-1133">Transmembrane helix</keyword>
<keyword evidence="17" id="KW-0282">Flagellum</keyword>
<keyword evidence="10 12" id="KW-0975">Bacterial flagellum</keyword>
<dbReference type="Pfam" id="PF01514">
    <property type="entry name" value="YscJ_FliF"/>
    <property type="match status" value="1"/>
</dbReference>
<dbReference type="InterPro" id="IPR043427">
    <property type="entry name" value="YscJ/FliF"/>
</dbReference>
<evidence type="ECO:0000256" key="1">
    <source>
        <dbReference type="ARBA" id="ARBA00003820"/>
    </source>
</evidence>
<name>A0ABS5ZB55_9GAMM</name>
<gene>
    <name evidence="17" type="primary">fliF</name>
    <name evidence="17" type="ORF">KCG35_05345</name>
</gene>
<dbReference type="PIRSF" id="PIRSF004862">
    <property type="entry name" value="FliF"/>
    <property type="match status" value="1"/>
</dbReference>
<dbReference type="EMBL" id="JAGSOY010000007">
    <property type="protein sequence ID" value="MBU2710475.1"/>
    <property type="molecule type" value="Genomic_DNA"/>
</dbReference>
<feature type="region of interest" description="Disordered" evidence="13">
    <location>
        <begin position="296"/>
        <end position="318"/>
    </location>
</feature>
<accession>A0ABS5ZB55</accession>
<feature type="domain" description="Flagellar M-ring N-terminal" evidence="15">
    <location>
        <begin position="42"/>
        <end position="217"/>
    </location>
</feature>
<dbReference type="InterPro" id="IPR000067">
    <property type="entry name" value="FlgMring_FliF"/>
</dbReference>
<evidence type="ECO:0000256" key="10">
    <source>
        <dbReference type="ARBA" id="ARBA00023143"/>
    </source>
</evidence>
<proteinExistence type="inferred from homology"/>
<comment type="similarity">
    <text evidence="4 12">Belongs to the FliF family.</text>
</comment>
<evidence type="ECO:0000259" key="15">
    <source>
        <dbReference type="Pfam" id="PF01514"/>
    </source>
</evidence>